<name>A0A948X0R1_9LACO</name>
<dbReference type="Proteomes" id="UP000777303">
    <property type="component" value="Unassembled WGS sequence"/>
</dbReference>
<feature type="transmembrane region" description="Helical" evidence="1">
    <location>
        <begin position="415"/>
        <end position="439"/>
    </location>
</feature>
<dbReference type="Pfam" id="PF13231">
    <property type="entry name" value="PMT_2"/>
    <property type="match status" value="1"/>
</dbReference>
<feature type="transmembrane region" description="Helical" evidence="1">
    <location>
        <begin position="284"/>
        <end position="301"/>
    </location>
</feature>
<feature type="transmembrane region" description="Helical" evidence="1">
    <location>
        <begin position="242"/>
        <end position="272"/>
    </location>
</feature>
<reference evidence="3" key="2">
    <citation type="submission" date="2021-04" db="EMBL/GenBank/DDBJ databases">
        <authorList>
            <person name="Gilroy R."/>
        </authorList>
    </citation>
    <scope>NUCLEOTIDE SEQUENCE</scope>
    <source>
        <strain evidence="3">F6-6636</strain>
    </source>
</reference>
<dbReference type="EMBL" id="JAHLFS010000033">
    <property type="protein sequence ID" value="MBU3851581.1"/>
    <property type="molecule type" value="Genomic_DNA"/>
</dbReference>
<dbReference type="AlphaFoldDB" id="A0A948X0R1"/>
<dbReference type="GO" id="GO:0016757">
    <property type="term" value="F:glycosyltransferase activity"/>
    <property type="evidence" value="ECO:0007669"/>
    <property type="project" value="UniProtKB-KW"/>
</dbReference>
<dbReference type="EC" id="2.4.-.-" evidence="3"/>
<feature type="transmembrane region" description="Helical" evidence="1">
    <location>
        <begin position="162"/>
        <end position="181"/>
    </location>
</feature>
<accession>A0A948X0R1</accession>
<dbReference type="InterPro" id="IPR038731">
    <property type="entry name" value="RgtA/B/C-like"/>
</dbReference>
<reference evidence="3" key="1">
    <citation type="journal article" date="2021" name="PeerJ">
        <title>Extensive microbial diversity within the chicken gut microbiome revealed by metagenomics and culture.</title>
        <authorList>
            <person name="Gilroy R."/>
            <person name="Ravi A."/>
            <person name="Getino M."/>
            <person name="Pursley I."/>
            <person name="Horton D.L."/>
            <person name="Alikhan N.F."/>
            <person name="Baker D."/>
            <person name="Gharbi K."/>
            <person name="Hall N."/>
            <person name="Watson M."/>
            <person name="Adriaenssens E.M."/>
            <person name="Foster-Nyarko E."/>
            <person name="Jarju S."/>
            <person name="Secka A."/>
            <person name="Antonio M."/>
            <person name="Oren A."/>
            <person name="Chaudhuri R.R."/>
            <person name="La Ragione R."/>
            <person name="Hildebrand F."/>
            <person name="Pallen M.J."/>
        </authorList>
    </citation>
    <scope>NUCLEOTIDE SEQUENCE</scope>
    <source>
        <strain evidence="3">F6-6636</strain>
    </source>
</reference>
<feature type="transmembrane region" description="Helical" evidence="1">
    <location>
        <begin position="188"/>
        <end position="206"/>
    </location>
</feature>
<evidence type="ECO:0000259" key="2">
    <source>
        <dbReference type="Pfam" id="PF13231"/>
    </source>
</evidence>
<feature type="domain" description="Glycosyltransferase RgtA/B/C/D-like" evidence="2">
    <location>
        <begin position="174"/>
        <end position="296"/>
    </location>
</feature>
<organism evidence="3 4">
    <name type="scientific">Candidatus Paralactobacillus gallistercoris</name>
    <dbReference type="NCBI Taxonomy" id="2838724"/>
    <lineage>
        <taxon>Bacteria</taxon>
        <taxon>Bacillati</taxon>
        <taxon>Bacillota</taxon>
        <taxon>Bacilli</taxon>
        <taxon>Lactobacillales</taxon>
        <taxon>Lactobacillaceae</taxon>
        <taxon>Lactobacillus</taxon>
    </lineage>
</organism>
<keyword evidence="3" id="KW-0328">Glycosyltransferase</keyword>
<feature type="transmembrane region" description="Helical" evidence="1">
    <location>
        <begin position="69"/>
        <end position="93"/>
    </location>
</feature>
<protein>
    <submittedName>
        <fullName evidence="3">Glycosyltransferase family 39 protein</fullName>
        <ecNumber evidence="3">2.4.-.-</ecNumber>
    </submittedName>
</protein>
<proteinExistence type="predicted"/>
<keyword evidence="1" id="KW-1133">Transmembrane helix</keyword>
<feature type="transmembrane region" description="Helical" evidence="1">
    <location>
        <begin position="12"/>
        <end position="31"/>
    </location>
</feature>
<feature type="transmembrane region" description="Helical" evidence="1">
    <location>
        <begin position="43"/>
        <end position="63"/>
    </location>
</feature>
<keyword evidence="3" id="KW-0808">Transferase</keyword>
<sequence length="496" mass="57810">MKRHTPALLLQRLFLVLFVIMATLLVGYAIYHPCQRLWPLKSFTLVILILIILGTLGLLTYYLHRWSAIHLHLLSLFNLGLIVILACLALYYFKAQPHWDAIICSNTAYHLYPQFNWHDVTAYEHNYALNDYPNNLGLIYFEACFFKLLAFLNIHFSITQAYYYLPPLNIFLLISSLWLAYRLLQRHCHAYVAALFTVLSLLMSAFFPAVTIFYTDYPAMLVIMLMLTCYDQLLTTHAWRYLLLLGLITIIGVIIKFNIFIVLIGITIHYALTHNWRQWLGKLMLLWLSLIILIPVTNTALRLSTGTPAAKYGMPVIHWPLMSLNASGGYTDAGEAYTERLKARYPKQTVAKIETKQYIDIWKHQPQRVWRALQAKVSWVYSEGTYQSLKYCLVSPLHQPRGLLKYCYGSQRGYFIYWCSAFNLVVWLIVLGGVWYRLFQRHLTITFWDVALISVFGNMLFLLFWEANSRYMFAFLPMLLMLASVSLGSFFLKKKT</sequence>
<evidence type="ECO:0000313" key="3">
    <source>
        <dbReference type="EMBL" id="MBU3851581.1"/>
    </source>
</evidence>
<gene>
    <name evidence="3" type="ORF">H9901_02670</name>
</gene>
<evidence type="ECO:0000313" key="4">
    <source>
        <dbReference type="Proteomes" id="UP000777303"/>
    </source>
</evidence>
<comment type="caution">
    <text evidence="3">The sequence shown here is derived from an EMBL/GenBank/DDBJ whole genome shotgun (WGS) entry which is preliminary data.</text>
</comment>
<keyword evidence="1" id="KW-0472">Membrane</keyword>
<feature type="transmembrane region" description="Helical" evidence="1">
    <location>
        <begin position="445"/>
        <end position="465"/>
    </location>
</feature>
<keyword evidence="1" id="KW-0812">Transmembrane</keyword>
<feature type="transmembrane region" description="Helical" evidence="1">
    <location>
        <begin position="472"/>
        <end position="492"/>
    </location>
</feature>
<evidence type="ECO:0000256" key="1">
    <source>
        <dbReference type="SAM" id="Phobius"/>
    </source>
</evidence>